<keyword evidence="12" id="KW-0540">Nuclease</keyword>
<dbReference type="PIRSF" id="PIRSF001435">
    <property type="entry name" value="Nth"/>
    <property type="match status" value="1"/>
</dbReference>
<evidence type="ECO:0000256" key="2">
    <source>
        <dbReference type="ARBA" id="ARBA00022485"/>
    </source>
</evidence>
<evidence type="ECO:0000256" key="10">
    <source>
        <dbReference type="HAMAP-Rule" id="MF_00942"/>
    </source>
</evidence>
<dbReference type="SUPFAM" id="SSF48150">
    <property type="entry name" value="DNA-glycosylase"/>
    <property type="match status" value="1"/>
</dbReference>
<comment type="function">
    <text evidence="10">DNA repair enzyme that has both DNA N-glycosylase activity and AP-lyase activity. The DNA N-glycosylase activity releases various damaged pyrimidines from DNA by cleaving the N-glycosidic bond, leaving an AP (apurinic/apyrimidinic) site. The AP-lyase activity cleaves the phosphodiester bond 3' to the AP site by a beta-elimination, leaving a 3'-terminal unsaturated sugar and a product with a terminal 5'-phosphate.</text>
</comment>
<keyword evidence="8 10" id="KW-0234">DNA repair</keyword>
<dbReference type="Pfam" id="PF00730">
    <property type="entry name" value="HhH-GPD"/>
    <property type="match status" value="1"/>
</dbReference>
<dbReference type="SMART" id="SM00478">
    <property type="entry name" value="ENDO3c"/>
    <property type="match status" value="1"/>
</dbReference>
<evidence type="ECO:0000256" key="3">
    <source>
        <dbReference type="ARBA" id="ARBA00022723"/>
    </source>
</evidence>
<gene>
    <name evidence="10" type="primary">nth</name>
    <name evidence="12" type="ORF">HU830_01155</name>
</gene>
<evidence type="ECO:0000256" key="8">
    <source>
        <dbReference type="ARBA" id="ARBA00023204"/>
    </source>
</evidence>
<evidence type="ECO:0000313" key="12">
    <source>
        <dbReference type="EMBL" id="NVY95816.1"/>
    </source>
</evidence>
<dbReference type="Gene3D" id="1.10.1670.10">
    <property type="entry name" value="Helix-hairpin-Helix base-excision DNA repair enzymes (C-terminal)"/>
    <property type="match status" value="1"/>
</dbReference>
<dbReference type="GO" id="GO:0006285">
    <property type="term" value="P:base-excision repair, AP site formation"/>
    <property type="evidence" value="ECO:0007669"/>
    <property type="project" value="TreeGrafter"/>
</dbReference>
<dbReference type="InterPro" id="IPR023170">
    <property type="entry name" value="HhH_base_excis_C"/>
</dbReference>
<keyword evidence="13" id="KW-1185">Reference proteome</keyword>
<dbReference type="Gene3D" id="1.10.340.30">
    <property type="entry name" value="Hypothetical protein, domain 2"/>
    <property type="match status" value="1"/>
</dbReference>
<dbReference type="FunFam" id="1.10.340.30:FF:000001">
    <property type="entry name" value="Endonuclease III"/>
    <property type="match status" value="1"/>
</dbReference>
<accession>A0A850R8T8</accession>
<keyword evidence="9 10" id="KW-0326">Glycosidase</keyword>
<dbReference type="PANTHER" id="PTHR10359">
    <property type="entry name" value="A/G-SPECIFIC ADENINE GLYCOSYLASE/ENDONUCLEASE III"/>
    <property type="match status" value="1"/>
</dbReference>
<evidence type="ECO:0000256" key="9">
    <source>
        <dbReference type="ARBA" id="ARBA00023295"/>
    </source>
</evidence>
<proteinExistence type="inferred from homology"/>
<dbReference type="CDD" id="cd00056">
    <property type="entry name" value="ENDO3c"/>
    <property type="match status" value="1"/>
</dbReference>
<keyword evidence="3" id="KW-0479">Metal-binding</keyword>
<dbReference type="GO" id="GO:0019104">
    <property type="term" value="F:DNA N-glycosylase activity"/>
    <property type="evidence" value="ECO:0007669"/>
    <property type="project" value="UniProtKB-UniRule"/>
</dbReference>
<dbReference type="InterPro" id="IPR003265">
    <property type="entry name" value="HhH-GPD_domain"/>
</dbReference>
<reference evidence="12 13" key="1">
    <citation type="submission" date="2020-06" db="EMBL/GenBank/DDBJ databases">
        <authorList>
            <person name="Kang J."/>
        </authorList>
    </citation>
    <scope>NUCLEOTIDE SEQUENCE [LARGE SCALE GENOMIC DNA]</scope>
    <source>
        <strain evidence="12 13">DCY120</strain>
    </source>
</reference>
<comment type="cofactor">
    <cofactor evidence="10">
        <name>[4Fe-4S] cluster</name>
        <dbReference type="ChEBI" id="CHEBI:49883"/>
    </cofactor>
    <text evidence="10">Binds 1 [4Fe-4S] cluster.</text>
</comment>
<organism evidence="12 13">
    <name type="scientific">Bombilactobacillus apium</name>
    <dbReference type="NCBI Taxonomy" id="2675299"/>
    <lineage>
        <taxon>Bacteria</taxon>
        <taxon>Bacillati</taxon>
        <taxon>Bacillota</taxon>
        <taxon>Bacilli</taxon>
        <taxon>Lactobacillales</taxon>
        <taxon>Lactobacillaceae</taxon>
        <taxon>Bombilactobacillus</taxon>
    </lineage>
</organism>
<comment type="caution">
    <text evidence="12">The sequence shown here is derived from an EMBL/GenBank/DDBJ whole genome shotgun (WGS) entry which is preliminary data.</text>
</comment>
<feature type="domain" description="HhH-GPD" evidence="11">
    <location>
        <begin position="39"/>
        <end position="187"/>
    </location>
</feature>
<keyword evidence="6" id="KW-0408">Iron</keyword>
<sequence>MLTDPQIVTAMQMIMDEFPQAGPSLDARTNFQYMISVVLSAQTTDKAVNKITPKLFQKYPNPEDLAQATVPEVEELIKSIGLYHNKARHIIACAQEVLANFGGEVPHTKKELTTLSGVGTKTANVVLADRFQVPAFAVDTHVSHISQRLHFVAPKSSVQVVEKRVTQALDPKDWIHGHHALIEMGRKYNFNNEAQIKDLPVVRQCDQWEQENQLSD</sequence>
<comment type="similarity">
    <text evidence="1 10">Belongs to the Nth/MutY family.</text>
</comment>
<dbReference type="GO" id="GO:0003677">
    <property type="term" value="F:DNA binding"/>
    <property type="evidence" value="ECO:0007669"/>
    <property type="project" value="UniProtKB-UniRule"/>
</dbReference>
<keyword evidence="2" id="KW-0004">4Fe-4S</keyword>
<keyword evidence="4 10" id="KW-0227">DNA damage</keyword>
<comment type="catalytic activity">
    <reaction evidence="10">
        <text>2'-deoxyribonucleotide-(2'-deoxyribose 5'-phosphate)-2'-deoxyribonucleotide-DNA = a 3'-end 2'-deoxyribonucleotide-(2,3-dehydro-2,3-deoxyribose 5'-phosphate)-DNA + a 5'-end 5'-phospho-2'-deoxyribonucleoside-DNA + H(+)</text>
        <dbReference type="Rhea" id="RHEA:66592"/>
        <dbReference type="Rhea" id="RHEA-COMP:13180"/>
        <dbReference type="Rhea" id="RHEA-COMP:16897"/>
        <dbReference type="Rhea" id="RHEA-COMP:17067"/>
        <dbReference type="ChEBI" id="CHEBI:15378"/>
        <dbReference type="ChEBI" id="CHEBI:136412"/>
        <dbReference type="ChEBI" id="CHEBI:157695"/>
        <dbReference type="ChEBI" id="CHEBI:167181"/>
        <dbReference type="EC" id="4.2.99.18"/>
    </reaction>
</comment>
<evidence type="ECO:0000256" key="4">
    <source>
        <dbReference type="ARBA" id="ARBA00022763"/>
    </source>
</evidence>
<dbReference type="GO" id="GO:0046872">
    <property type="term" value="F:metal ion binding"/>
    <property type="evidence" value="ECO:0007669"/>
    <property type="project" value="UniProtKB-KW"/>
</dbReference>
<dbReference type="GO" id="GO:0140078">
    <property type="term" value="F:class I DNA-(apurinic or apyrimidinic site) endonuclease activity"/>
    <property type="evidence" value="ECO:0007669"/>
    <property type="project" value="UniProtKB-EC"/>
</dbReference>
<dbReference type="HAMAP" id="MF_00942">
    <property type="entry name" value="Nth"/>
    <property type="match status" value="1"/>
</dbReference>
<dbReference type="PANTHER" id="PTHR10359:SF18">
    <property type="entry name" value="ENDONUCLEASE III"/>
    <property type="match status" value="1"/>
</dbReference>
<comment type="caution">
    <text evidence="10">Lacks conserved residue(s) required for the propagation of feature annotation.</text>
</comment>
<evidence type="ECO:0000313" key="13">
    <source>
        <dbReference type="Proteomes" id="UP000563523"/>
    </source>
</evidence>
<dbReference type="InterPro" id="IPR011257">
    <property type="entry name" value="DNA_glycosylase"/>
</dbReference>
<evidence type="ECO:0000256" key="5">
    <source>
        <dbReference type="ARBA" id="ARBA00022801"/>
    </source>
</evidence>
<dbReference type="AlphaFoldDB" id="A0A850R8T8"/>
<keyword evidence="7" id="KW-0411">Iron-sulfur</keyword>
<dbReference type="Pfam" id="PF00633">
    <property type="entry name" value="HHH"/>
    <property type="match status" value="1"/>
</dbReference>
<keyword evidence="5 10" id="KW-0378">Hydrolase</keyword>
<dbReference type="EMBL" id="JABZEC010000001">
    <property type="protein sequence ID" value="NVY95816.1"/>
    <property type="molecule type" value="Genomic_DNA"/>
</dbReference>
<evidence type="ECO:0000256" key="1">
    <source>
        <dbReference type="ARBA" id="ARBA00008343"/>
    </source>
</evidence>
<dbReference type="Proteomes" id="UP000563523">
    <property type="component" value="Unassembled WGS sequence"/>
</dbReference>
<dbReference type="InterPro" id="IPR000445">
    <property type="entry name" value="HhH_motif"/>
</dbReference>
<dbReference type="GO" id="GO:0051539">
    <property type="term" value="F:4 iron, 4 sulfur cluster binding"/>
    <property type="evidence" value="ECO:0007669"/>
    <property type="project" value="UniProtKB-KW"/>
</dbReference>
<keyword evidence="10" id="KW-0238">DNA-binding</keyword>
<dbReference type="RefSeq" id="WP_176941983.1">
    <property type="nucleotide sequence ID" value="NZ_JABZEC010000001.1"/>
</dbReference>
<evidence type="ECO:0000256" key="7">
    <source>
        <dbReference type="ARBA" id="ARBA00023014"/>
    </source>
</evidence>
<protein>
    <recommendedName>
        <fullName evidence="10">Endonuclease III</fullName>
        <ecNumber evidence="10">4.2.99.18</ecNumber>
    </recommendedName>
    <alternativeName>
        <fullName evidence="10">DNA-(apurinic or apyrimidinic site) lyase</fullName>
    </alternativeName>
</protein>
<evidence type="ECO:0000259" key="11">
    <source>
        <dbReference type="SMART" id="SM00478"/>
    </source>
</evidence>
<evidence type="ECO:0000256" key="6">
    <source>
        <dbReference type="ARBA" id="ARBA00023004"/>
    </source>
</evidence>
<keyword evidence="10" id="KW-0456">Lyase</keyword>
<dbReference type="InterPro" id="IPR005759">
    <property type="entry name" value="Nth"/>
</dbReference>
<dbReference type="EC" id="4.2.99.18" evidence="10"/>
<name>A0A850R8T8_9LACO</name>
<keyword evidence="12" id="KW-0255">Endonuclease</keyword>